<comment type="similarity">
    <text evidence="1">Belongs to the peptidase S33 family.</text>
</comment>
<evidence type="ECO:0000256" key="3">
    <source>
        <dbReference type="PIRSR" id="PIRSR001112-1"/>
    </source>
</evidence>
<dbReference type="PIRSF" id="PIRSF001112">
    <property type="entry name" value="Epoxide_hydrolase"/>
    <property type="match status" value="1"/>
</dbReference>
<dbReference type="PANTHER" id="PTHR21661:SF39">
    <property type="entry name" value="HYDROLASE, PUTATIVE (AFU_ORTHOLOGUE AFUA_3G08960)-RELATED"/>
    <property type="match status" value="1"/>
</dbReference>
<feature type="active site" description="Nucleophile" evidence="3">
    <location>
        <position position="185"/>
    </location>
</feature>
<dbReference type="Pfam" id="PF06441">
    <property type="entry name" value="EHN"/>
    <property type="match status" value="1"/>
</dbReference>
<sequence length="392" mass="44383">MSQYSPPSTARPFTLHVSDEDYSSWRQLLQLSKLPPVTWENQQEDGRFGTSHKWLSDTKDYWLNTFDWRAQEIHINSFPNYKMQIENVDVHFVGLFSAKKDAIPIIFMHGWPGSFIEFLPMLEVIQKQFKGKELPYHIVVPSLPGYTLSTIQTADKNWTMGDSARIMNQLMLNLGFDKYIAQGGDVGSFIARMLSQDYEACLGCHLNMFTVPDQPDESNLTPFEKEAVDRAAKWRTTGTAYAQEHGTRPSTIGAVLSSSPLALLAWISEKFLAWPDPSTPPALPQILTNISLYWFTSSFPSSIYPYRQLFTTDPAHRPTYKYLSKPTAFSFFPCELAPGIKSVLEKHANLVGYVQHDKGGHFAALEVPGVLWGDVEEFVEGVWKEAGVLSRL</sequence>
<keyword evidence="6" id="KW-1185">Reference proteome</keyword>
<dbReference type="OrthoDB" id="7130006at2759"/>
<dbReference type="PANTHER" id="PTHR21661">
    <property type="entry name" value="EPOXIDE HYDROLASE 1-RELATED"/>
    <property type="match status" value="1"/>
</dbReference>
<name>A0A6A7AUC5_9PLEO</name>
<dbReference type="InterPro" id="IPR016292">
    <property type="entry name" value="Epoxide_hydrolase"/>
</dbReference>
<dbReference type="InterPro" id="IPR000639">
    <property type="entry name" value="Epox_hydrolase-like"/>
</dbReference>
<dbReference type="EMBL" id="MU006330">
    <property type="protein sequence ID" value="KAF2846891.1"/>
    <property type="molecule type" value="Genomic_DNA"/>
</dbReference>
<evidence type="ECO:0000256" key="2">
    <source>
        <dbReference type="ARBA" id="ARBA00022801"/>
    </source>
</evidence>
<dbReference type="Gene3D" id="3.40.50.1820">
    <property type="entry name" value="alpha/beta hydrolase"/>
    <property type="match status" value="1"/>
</dbReference>
<dbReference type="Proteomes" id="UP000799423">
    <property type="component" value="Unassembled WGS sequence"/>
</dbReference>
<dbReference type="InterPro" id="IPR010497">
    <property type="entry name" value="Epoxide_hydro_N"/>
</dbReference>
<dbReference type="PRINTS" id="PR00412">
    <property type="entry name" value="EPOXHYDRLASE"/>
</dbReference>
<feature type="active site" description="Proton donor" evidence="3">
    <location>
        <position position="306"/>
    </location>
</feature>
<dbReference type="SUPFAM" id="SSF53474">
    <property type="entry name" value="alpha/beta-Hydrolases"/>
    <property type="match status" value="1"/>
</dbReference>
<feature type="active site" description="Proton acceptor" evidence="3">
    <location>
        <position position="361"/>
    </location>
</feature>
<dbReference type="InterPro" id="IPR029058">
    <property type="entry name" value="AB_hydrolase_fold"/>
</dbReference>
<evidence type="ECO:0000259" key="4">
    <source>
        <dbReference type="Pfam" id="PF06441"/>
    </source>
</evidence>
<evidence type="ECO:0000313" key="5">
    <source>
        <dbReference type="EMBL" id="KAF2846891.1"/>
    </source>
</evidence>
<dbReference type="GO" id="GO:0004301">
    <property type="term" value="F:epoxide hydrolase activity"/>
    <property type="evidence" value="ECO:0007669"/>
    <property type="project" value="TreeGrafter"/>
</dbReference>
<gene>
    <name evidence="5" type="ORF">T440DRAFT_471422</name>
</gene>
<feature type="domain" description="Epoxide hydrolase N-terminal" evidence="4">
    <location>
        <begin position="11"/>
        <end position="118"/>
    </location>
</feature>
<organism evidence="5 6">
    <name type="scientific">Plenodomus tracheiphilus IPT5</name>
    <dbReference type="NCBI Taxonomy" id="1408161"/>
    <lineage>
        <taxon>Eukaryota</taxon>
        <taxon>Fungi</taxon>
        <taxon>Dikarya</taxon>
        <taxon>Ascomycota</taxon>
        <taxon>Pezizomycotina</taxon>
        <taxon>Dothideomycetes</taxon>
        <taxon>Pleosporomycetidae</taxon>
        <taxon>Pleosporales</taxon>
        <taxon>Pleosporineae</taxon>
        <taxon>Leptosphaeriaceae</taxon>
        <taxon>Plenodomus</taxon>
    </lineage>
</organism>
<dbReference type="AlphaFoldDB" id="A0A6A7AUC5"/>
<proteinExistence type="inferred from homology"/>
<evidence type="ECO:0000256" key="1">
    <source>
        <dbReference type="ARBA" id="ARBA00010088"/>
    </source>
</evidence>
<keyword evidence="2 5" id="KW-0378">Hydrolase</keyword>
<evidence type="ECO:0000313" key="6">
    <source>
        <dbReference type="Proteomes" id="UP000799423"/>
    </source>
</evidence>
<reference evidence="5" key="1">
    <citation type="submission" date="2020-01" db="EMBL/GenBank/DDBJ databases">
        <authorList>
            <consortium name="DOE Joint Genome Institute"/>
            <person name="Haridas S."/>
            <person name="Albert R."/>
            <person name="Binder M."/>
            <person name="Bloem J."/>
            <person name="Labutti K."/>
            <person name="Salamov A."/>
            <person name="Andreopoulos B."/>
            <person name="Baker S.E."/>
            <person name="Barry K."/>
            <person name="Bills G."/>
            <person name="Bluhm B.H."/>
            <person name="Cannon C."/>
            <person name="Castanera R."/>
            <person name="Culley D.E."/>
            <person name="Daum C."/>
            <person name="Ezra D."/>
            <person name="Gonzalez J.B."/>
            <person name="Henrissat B."/>
            <person name="Kuo A."/>
            <person name="Liang C."/>
            <person name="Lipzen A."/>
            <person name="Lutzoni F."/>
            <person name="Magnuson J."/>
            <person name="Mondo S."/>
            <person name="Nolan M."/>
            <person name="Ohm R."/>
            <person name="Pangilinan J."/>
            <person name="Park H.-J."/>
            <person name="Ramirez L."/>
            <person name="Alfaro M."/>
            <person name="Sun H."/>
            <person name="Tritt A."/>
            <person name="Yoshinaga Y."/>
            <person name="Zwiers L.-H."/>
            <person name="Turgeon B.G."/>
            <person name="Goodwin S.B."/>
            <person name="Spatafora J.W."/>
            <person name="Crous P.W."/>
            <person name="Grigoriev I.V."/>
        </authorList>
    </citation>
    <scope>NUCLEOTIDE SEQUENCE</scope>
    <source>
        <strain evidence="5">IPT5</strain>
    </source>
</reference>
<dbReference type="GO" id="GO:0097176">
    <property type="term" value="P:epoxide metabolic process"/>
    <property type="evidence" value="ECO:0007669"/>
    <property type="project" value="TreeGrafter"/>
</dbReference>
<protein>
    <submittedName>
        <fullName evidence="5">Epoxide hydrolase-like protein</fullName>
    </submittedName>
</protein>
<accession>A0A6A7AUC5</accession>